<name>A0A3S9UD85_9CAUD</name>
<evidence type="ECO:0000313" key="2">
    <source>
        <dbReference type="EMBL" id="AZS08269.1"/>
    </source>
</evidence>
<organism evidence="2 3">
    <name type="scientific">Mycobacterium phage IronMan</name>
    <dbReference type="NCBI Taxonomy" id="2499042"/>
    <lineage>
        <taxon>Viruses</taxon>
        <taxon>Duplodnaviria</taxon>
        <taxon>Heunggongvirae</taxon>
        <taxon>Uroviricota</taxon>
        <taxon>Caudoviricetes</taxon>
        <taxon>Pukovnikvirus</taxon>
        <taxon>Pukovnikvirus ironman</taxon>
    </lineage>
</organism>
<dbReference type="Proteomes" id="UP000287856">
    <property type="component" value="Segment"/>
</dbReference>
<reference evidence="2 3" key="1">
    <citation type="submission" date="2018-12" db="EMBL/GenBank/DDBJ databases">
        <authorList>
            <person name="Stoner T.H."/>
            <person name="Garlena R.A."/>
            <person name="Russell D.A."/>
            <person name="Pope W.H."/>
            <person name="Jacobs-Sera D."/>
            <person name="Hatfull G.F."/>
        </authorList>
    </citation>
    <scope>NUCLEOTIDE SEQUENCE [LARGE SCALE GENOMIC DNA]</scope>
</reference>
<gene>
    <name evidence="2" type="primary">68</name>
    <name evidence="2" type="ORF">PBI_IRONMAN_68</name>
</gene>
<dbReference type="InterPro" id="IPR035343">
    <property type="entry name" value="Gp68"/>
</dbReference>
<keyword evidence="3" id="KW-1185">Reference proteome</keyword>
<dbReference type="GeneID" id="64948110"/>
<dbReference type="RefSeq" id="YP_010064251.1">
    <property type="nucleotide sequence ID" value="NC_054814.1"/>
</dbReference>
<evidence type="ECO:0000259" key="1">
    <source>
        <dbReference type="Pfam" id="PF17469"/>
    </source>
</evidence>
<protein>
    <recommendedName>
        <fullName evidence="1">Gp68-like predicted RNA polymerase component domain-containing protein</fullName>
    </recommendedName>
</protein>
<dbReference type="KEGG" id="vg:64948110"/>
<proteinExistence type="predicted"/>
<dbReference type="EMBL" id="MK279857">
    <property type="protein sequence ID" value="AZS08269.1"/>
    <property type="molecule type" value="Genomic_DNA"/>
</dbReference>
<accession>A0A3S9UD85</accession>
<evidence type="ECO:0000313" key="3">
    <source>
        <dbReference type="Proteomes" id="UP000287856"/>
    </source>
</evidence>
<feature type="domain" description="Gp68-like predicted RNA polymerase component" evidence="1">
    <location>
        <begin position="11"/>
        <end position="84"/>
    </location>
</feature>
<sequence>MPQLSDAPRDWDPNHRLLKSTAAPHETAAVLRMHRAGHKGADIMKILKLRGTSLMKQMQKALDEETRAAHAGREIHDSKIVIEKNK</sequence>
<dbReference type="Pfam" id="PF17469">
    <property type="entry name" value="GP68"/>
    <property type="match status" value="1"/>
</dbReference>